<proteinExistence type="predicted"/>
<reference evidence="2 3" key="1">
    <citation type="submission" date="2016-01" db="EMBL/GenBank/DDBJ databases">
        <title>The new phylogeny of the genus Mycobacterium.</title>
        <authorList>
            <person name="Tarcisio F."/>
            <person name="Conor M."/>
            <person name="Antonella G."/>
            <person name="Elisabetta G."/>
            <person name="Giulia F.S."/>
            <person name="Sara T."/>
            <person name="Anna F."/>
            <person name="Clotilde B."/>
            <person name="Roberto B."/>
            <person name="Veronica D.S."/>
            <person name="Fabio R."/>
            <person name="Monica P."/>
            <person name="Olivier J."/>
            <person name="Enrico T."/>
            <person name="Nicola S."/>
        </authorList>
    </citation>
    <scope>NUCLEOTIDE SEQUENCE [LARGE SCALE GENOMIC DNA]</scope>
    <source>
        <strain evidence="2 3">DSM 44164</strain>
    </source>
</reference>
<feature type="domain" description="ABM" evidence="1">
    <location>
        <begin position="2"/>
        <end position="95"/>
    </location>
</feature>
<dbReference type="AlphaFoldDB" id="A0A1X1YYN3"/>
<organism evidence="2 3">
    <name type="scientific">Mycolicibacter nonchromogenicus</name>
    <name type="common">Mycobacterium nonchromogenicum</name>
    <dbReference type="NCBI Taxonomy" id="1782"/>
    <lineage>
        <taxon>Bacteria</taxon>
        <taxon>Bacillati</taxon>
        <taxon>Actinomycetota</taxon>
        <taxon>Actinomycetes</taxon>
        <taxon>Mycobacteriales</taxon>
        <taxon>Mycobacteriaceae</taxon>
        <taxon>Mycolicibacter</taxon>
    </lineage>
</organism>
<dbReference type="GO" id="GO:0004497">
    <property type="term" value="F:monooxygenase activity"/>
    <property type="evidence" value="ECO:0007669"/>
    <property type="project" value="UniProtKB-KW"/>
</dbReference>
<dbReference type="STRING" id="1782.AWC18_19080"/>
<dbReference type="InterPro" id="IPR011008">
    <property type="entry name" value="Dimeric_a/b-barrel"/>
</dbReference>
<name>A0A1X1YYN3_MYCNO</name>
<evidence type="ECO:0000313" key="3">
    <source>
        <dbReference type="Proteomes" id="UP000193108"/>
    </source>
</evidence>
<evidence type="ECO:0000259" key="1">
    <source>
        <dbReference type="PROSITE" id="PS51725"/>
    </source>
</evidence>
<dbReference type="SUPFAM" id="SSF54909">
    <property type="entry name" value="Dimeric alpha+beta barrel"/>
    <property type="match status" value="1"/>
</dbReference>
<accession>A0A1X1YYN3</accession>
<sequence length="95" mass="10160">MVIVAGHLTVDPGQRDAYLQGCRDVVRQARSAPGCLDFAVTADLLDPGRVDIFERWGSRAALEAFRGSGPSDEQAAAILSAAVAEYDVTEERPLT</sequence>
<protein>
    <submittedName>
        <fullName evidence="2">Antibiotic biosynthesis monooxygenase</fullName>
    </submittedName>
</protein>
<dbReference type="Gene3D" id="3.30.70.100">
    <property type="match status" value="1"/>
</dbReference>
<comment type="caution">
    <text evidence="2">The sequence shown here is derived from an EMBL/GenBank/DDBJ whole genome shotgun (WGS) entry which is preliminary data.</text>
</comment>
<dbReference type="Pfam" id="PF03992">
    <property type="entry name" value="ABM"/>
    <property type="match status" value="1"/>
</dbReference>
<dbReference type="InterPro" id="IPR007138">
    <property type="entry name" value="ABM_dom"/>
</dbReference>
<dbReference type="PROSITE" id="PS51725">
    <property type="entry name" value="ABM"/>
    <property type="match status" value="1"/>
</dbReference>
<dbReference type="EMBL" id="LQPI01000075">
    <property type="protein sequence ID" value="ORW16219.1"/>
    <property type="molecule type" value="Genomic_DNA"/>
</dbReference>
<keyword evidence="2" id="KW-0503">Monooxygenase</keyword>
<dbReference type="RefSeq" id="WP_085139755.1">
    <property type="nucleotide sequence ID" value="NZ_LQPI01000075.1"/>
</dbReference>
<dbReference type="Proteomes" id="UP000193108">
    <property type="component" value="Unassembled WGS sequence"/>
</dbReference>
<evidence type="ECO:0000313" key="2">
    <source>
        <dbReference type="EMBL" id="ORW16219.1"/>
    </source>
</evidence>
<keyword evidence="3" id="KW-1185">Reference proteome</keyword>
<gene>
    <name evidence="2" type="ORF">AWC18_19080</name>
</gene>
<keyword evidence="2" id="KW-0560">Oxidoreductase</keyword>